<dbReference type="STRING" id="1396826.PHA8399_04102"/>
<proteinExistence type="predicted"/>
<dbReference type="EMBL" id="CYSR01000040">
    <property type="protein sequence ID" value="CUI01946.1"/>
    <property type="molecule type" value="Genomic_DNA"/>
</dbReference>
<dbReference type="Proteomes" id="UP000051326">
    <property type="component" value="Unassembled WGS sequence"/>
</dbReference>
<reference evidence="2 3" key="1">
    <citation type="submission" date="2015-09" db="EMBL/GenBank/DDBJ databases">
        <authorList>
            <consortium name="Swine Surveillance"/>
        </authorList>
    </citation>
    <scope>NUCLEOTIDE SEQUENCE [LARGE SCALE GENOMIC DNA]</scope>
    <source>
        <strain evidence="2 3">CECT 8399</strain>
    </source>
</reference>
<gene>
    <name evidence="2" type="ORF">PHA8399_04102</name>
</gene>
<feature type="region of interest" description="Disordered" evidence="1">
    <location>
        <begin position="1"/>
        <end position="35"/>
    </location>
</feature>
<feature type="compositionally biased region" description="Basic and acidic residues" evidence="1">
    <location>
        <begin position="1"/>
        <end position="23"/>
    </location>
</feature>
<evidence type="ECO:0000256" key="1">
    <source>
        <dbReference type="SAM" id="MobiDB-lite"/>
    </source>
</evidence>
<accession>A0A0N7M5B2</accession>
<organism evidence="2 3">
    <name type="scientific">Leisingera aquaemixtae</name>
    <dbReference type="NCBI Taxonomy" id="1396826"/>
    <lineage>
        <taxon>Bacteria</taxon>
        <taxon>Pseudomonadati</taxon>
        <taxon>Pseudomonadota</taxon>
        <taxon>Alphaproteobacteria</taxon>
        <taxon>Rhodobacterales</taxon>
        <taxon>Roseobacteraceae</taxon>
        <taxon>Leisingera</taxon>
    </lineage>
</organism>
<dbReference type="AlphaFoldDB" id="A0A0N7M5B2"/>
<name>A0A0N7M5B2_9RHOB</name>
<protein>
    <submittedName>
        <fullName evidence="2">Uncharacterized protein</fullName>
    </submittedName>
</protein>
<evidence type="ECO:0000313" key="2">
    <source>
        <dbReference type="EMBL" id="CUI01946.1"/>
    </source>
</evidence>
<evidence type="ECO:0000313" key="3">
    <source>
        <dbReference type="Proteomes" id="UP000051326"/>
    </source>
</evidence>
<sequence>MPRNEPEAAIPHDHLRIRLEHTRAGQVSVRNDGHR</sequence>